<feature type="compositionally biased region" description="Basic and acidic residues" evidence="1">
    <location>
        <begin position="852"/>
        <end position="864"/>
    </location>
</feature>
<gene>
    <name evidence="3" type="ORF">VNO80_14024</name>
</gene>
<feature type="region of interest" description="Disordered" evidence="1">
    <location>
        <begin position="1199"/>
        <end position="1223"/>
    </location>
</feature>
<sequence>MGADESDSMAQGSSPMPESESVVRGSEQAKELREVVGGLGSEEGCGGVAVNEDGFSGIENRGLGDEGVVNVVNNSNVLEAKVSVVSGNDCQVLTDSEVNGMSSWLGMQESDMSTVFSSDGAEKLDYDYASEKMDYMFASEMEEAAVLSLDGSVGDGGDHGSDGGRSSEEEKYEDCEADNVTVASESRVAEVAVLSLDGSVGDGGEHGSDGGRSSEEEKYEDCDTDIVSVASESRVAEVAVLSGDSLVGVGAEHTIDGKESEDCDGYDRREEDMSEEEDKDPDGHIVLGVDGQGRSEEGSKDEDCDGNDVTITSESRPAEVSVLIVDRSIGVGKKDGREEDINEEEGGDGNCDGNVVTITSASRIAEAAVSSVDTLGREERREEDISEEEGGGKDRDGNVVTITSDSRVAEAAVLSLDSFVGIGGQDRKEEGIHEEEGKDEDCDGDIVAVASKSKVAEAAALGVDSLINVGGEDTAGEDCDGNVVTLASQSKVAEATDFSVDTLVGLGVFDKTVEEECEYRGKNEEFGGNIVTITSENRVADASVLSVDGSEVVGVEETKDGGGSEEVEKDKDCSGNIVTIEVPIVETSENMDVEVEDLSEEGYDFSVGDFVWGQGESQLWWPGRIYDPSDASDVALKLKQKNRLLVAYFGHGTFAWCHPSQLKSFEDNFDDMVKQSSCIDFVNAVQEAAREVGRLLSMKLSRLVVDKKTGYESALLLGKNSGIKEGVLVPETGIERLLYSQFEPVELLSHMNQIARIVDSGSSVMELEILKARLSAYYLSKGHQLPDFMDTQLAPGVEDSVTDETVAVESSRSTVEAPSQGPFDELGHSPGLSGNISNHVRKQKSMAEIMREDKDVHTASREVEATGSNGRRKRKGNEAGMRSKPVQKKKELLLDTDEDVSSAEHCAEENSGSIGSWLQSKEKKEVLDEGRKGSLSRERKKSKYLSPPFTTPIRGQREESIEAESLESRKVKASHTSTVAAVLQYPPVYMGRLFDSSNYQTENDGKKVIDPKKIQAPVEEVLSQVRNAAISPQIRREGISLDQFVDFTFAFRSSLYSEGSLRDVYEKNQPGRKRKRPESDEEDGMLKDAQISSLKQNSGPKKKRKETASGKKGGDENAQGAVLVVSFWQGTSTPSRSDLISVYSKFGALNEAETDVFNNNYTARVSFLRTFDAENALNHSKNNNPFGSADVTFQLQYHSDGAKSEQHNERSKNKPLVAAKSPSVSLSQGGEASRLIFIQKKLQGLTLVLEASGDKSPDLMAKLQREVKALLEDVNQMVEASLF</sequence>
<feature type="compositionally biased region" description="Basic and acidic residues" evidence="1">
    <location>
        <begin position="253"/>
        <end position="271"/>
    </location>
</feature>
<name>A0AAN9N2J8_PHACN</name>
<keyword evidence="4" id="KW-1185">Reference proteome</keyword>
<dbReference type="SUPFAM" id="SSF63748">
    <property type="entry name" value="Tudor/PWWP/MBT"/>
    <property type="match status" value="1"/>
</dbReference>
<feature type="region of interest" description="Disordered" evidence="1">
    <location>
        <begin position="369"/>
        <end position="398"/>
    </location>
</feature>
<feature type="domain" description="PWWP" evidence="2">
    <location>
        <begin position="607"/>
        <end position="668"/>
    </location>
</feature>
<feature type="compositionally biased region" description="Basic and acidic residues" evidence="1">
    <location>
        <begin position="1200"/>
        <end position="1212"/>
    </location>
</feature>
<feature type="compositionally biased region" description="Polar residues" evidence="1">
    <location>
        <begin position="910"/>
        <end position="919"/>
    </location>
</feature>
<dbReference type="PANTHER" id="PTHR42851">
    <property type="entry name" value="ALDOLASE-RELATED"/>
    <property type="match status" value="1"/>
</dbReference>
<feature type="compositionally biased region" description="Basic and acidic residues" evidence="1">
    <location>
        <begin position="156"/>
        <end position="169"/>
    </location>
</feature>
<feature type="region of interest" description="Disordered" evidence="1">
    <location>
        <begin position="1"/>
        <end position="33"/>
    </location>
</feature>
<dbReference type="Pfam" id="PF00855">
    <property type="entry name" value="PWWP"/>
    <property type="match status" value="1"/>
</dbReference>
<feature type="compositionally biased region" description="Basic and acidic residues" evidence="1">
    <location>
        <begin position="1106"/>
        <end position="1115"/>
    </location>
</feature>
<dbReference type="InterPro" id="IPR053063">
    <property type="entry name" value="PWWP_domain_containing_PDP"/>
</dbReference>
<feature type="region of interest" description="Disordered" evidence="1">
    <location>
        <begin position="332"/>
        <end position="353"/>
    </location>
</feature>
<feature type="compositionally biased region" description="Polar residues" evidence="1">
    <location>
        <begin position="1090"/>
        <end position="1099"/>
    </location>
</feature>
<feature type="region of interest" description="Disordered" evidence="1">
    <location>
        <begin position="251"/>
        <end position="318"/>
    </location>
</feature>
<dbReference type="PROSITE" id="PS50812">
    <property type="entry name" value="PWWP"/>
    <property type="match status" value="1"/>
</dbReference>
<evidence type="ECO:0000256" key="1">
    <source>
        <dbReference type="SAM" id="MobiDB-lite"/>
    </source>
</evidence>
<feature type="compositionally biased region" description="Basic and acidic residues" evidence="1">
    <location>
        <begin position="920"/>
        <end position="937"/>
    </location>
</feature>
<feature type="region of interest" description="Disordered" evidence="1">
    <location>
        <begin position="810"/>
        <end position="838"/>
    </location>
</feature>
<dbReference type="PANTHER" id="PTHR42851:SF12">
    <property type="entry name" value="PWWP DOMAIN PROTEIN"/>
    <property type="match status" value="1"/>
</dbReference>
<accession>A0AAN9N2J8</accession>
<feature type="region of interest" description="Disordered" evidence="1">
    <location>
        <begin position="150"/>
        <end position="178"/>
    </location>
</feature>
<dbReference type="Proteomes" id="UP001374584">
    <property type="component" value="Unassembled WGS sequence"/>
</dbReference>
<evidence type="ECO:0000259" key="2">
    <source>
        <dbReference type="PROSITE" id="PS50812"/>
    </source>
</evidence>
<feature type="region of interest" description="Disordered" evidence="1">
    <location>
        <begin position="852"/>
        <end position="952"/>
    </location>
</feature>
<comment type="caution">
    <text evidence="3">The sequence shown here is derived from an EMBL/GenBank/DDBJ whole genome shotgun (WGS) entry which is preliminary data.</text>
</comment>
<dbReference type="EMBL" id="JAYMYR010000005">
    <property type="protein sequence ID" value="KAK7365172.1"/>
    <property type="molecule type" value="Genomic_DNA"/>
</dbReference>
<reference evidence="3 4" key="1">
    <citation type="submission" date="2024-01" db="EMBL/GenBank/DDBJ databases">
        <title>The genomes of 5 underutilized Papilionoideae crops provide insights into root nodulation and disease resistanc.</title>
        <authorList>
            <person name="Jiang F."/>
        </authorList>
    </citation>
    <scope>NUCLEOTIDE SEQUENCE [LARGE SCALE GENOMIC DNA]</scope>
    <source>
        <strain evidence="3">JINMINGXINNONG_FW02</strain>
        <tissue evidence="3">Leaves</tissue>
    </source>
</reference>
<dbReference type="InterPro" id="IPR000313">
    <property type="entry name" value="PWWP_dom"/>
</dbReference>
<dbReference type="CDD" id="cd05162">
    <property type="entry name" value="PWWP"/>
    <property type="match status" value="1"/>
</dbReference>
<dbReference type="SMART" id="SM00293">
    <property type="entry name" value="PWWP"/>
    <property type="match status" value="1"/>
</dbReference>
<evidence type="ECO:0000313" key="3">
    <source>
        <dbReference type="EMBL" id="KAK7365172.1"/>
    </source>
</evidence>
<proteinExistence type="predicted"/>
<organism evidence="3 4">
    <name type="scientific">Phaseolus coccineus</name>
    <name type="common">Scarlet runner bean</name>
    <name type="synonym">Phaseolus multiflorus</name>
    <dbReference type="NCBI Taxonomy" id="3886"/>
    <lineage>
        <taxon>Eukaryota</taxon>
        <taxon>Viridiplantae</taxon>
        <taxon>Streptophyta</taxon>
        <taxon>Embryophyta</taxon>
        <taxon>Tracheophyta</taxon>
        <taxon>Spermatophyta</taxon>
        <taxon>Magnoliopsida</taxon>
        <taxon>eudicotyledons</taxon>
        <taxon>Gunneridae</taxon>
        <taxon>Pentapetalae</taxon>
        <taxon>rosids</taxon>
        <taxon>fabids</taxon>
        <taxon>Fabales</taxon>
        <taxon>Fabaceae</taxon>
        <taxon>Papilionoideae</taxon>
        <taxon>50 kb inversion clade</taxon>
        <taxon>NPAAA clade</taxon>
        <taxon>indigoferoid/millettioid clade</taxon>
        <taxon>Phaseoleae</taxon>
        <taxon>Phaseolus</taxon>
    </lineage>
</organism>
<dbReference type="Gene3D" id="2.30.30.140">
    <property type="match status" value="1"/>
</dbReference>
<feature type="region of interest" description="Disordered" evidence="1">
    <location>
        <begin position="195"/>
        <end position="222"/>
    </location>
</feature>
<feature type="compositionally biased region" description="Basic and acidic residues" evidence="1">
    <location>
        <begin position="203"/>
        <end position="216"/>
    </location>
</feature>
<evidence type="ECO:0000313" key="4">
    <source>
        <dbReference type="Proteomes" id="UP001374584"/>
    </source>
</evidence>
<feature type="region of interest" description="Disordered" evidence="1">
    <location>
        <begin position="1066"/>
        <end position="1116"/>
    </location>
</feature>
<protein>
    <recommendedName>
        <fullName evidence="2">PWWP domain-containing protein</fullName>
    </recommendedName>
</protein>